<gene>
    <name evidence="2" type="ORF">SAMN02745126_05203</name>
</gene>
<dbReference type="EMBL" id="FUWJ01000010">
    <property type="protein sequence ID" value="SKA32267.1"/>
    <property type="molecule type" value="Genomic_DNA"/>
</dbReference>
<evidence type="ECO:0000256" key="1">
    <source>
        <dbReference type="SAM" id="MobiDB-lite"/>
    </source>
</evidence>
<dbReference type="AlphaFoldDB" id="A0A1T4SVQ4"/>
<organism evidence="2 3">
    <name type="scientific">Enhydrobacter aerosaccus</name>
    <dbReference type="NCBI Taxonomy" id="225324"/>
    <lineage>
        <taxon>Bacteria</taxon>
        <taxon>Pseudomonadati</taxon>
        <taxon>Pseudomonadota</taxon>
        <taxon>Alphaproteobacteria</taxon>
        <taxon>Hyphomicrobiales</taxon>
        <taxon>Enhydrobacter</taxon>
    </lineage>
</organism>
<dbReference type="STRING" id="225324.SAMN02745126_05203"/>
<dbReference type="Proteomes" id="UP000190092">
    <property type="component" value="Unassembled WGS sequence"/>
</dbReference>
<accession>A0A1T4SVQ4</accession>
<protein>
    <submittedName>
        <fullName evidence="2">Uncharacterized protein</fullName>
    </submittedName>
</protein>
<proteinExistence type="predicted"/>
<evidence type="ECO:0000313" key="2">
    <source>
        <dbReference type="EMBL" id="SKA32267.1"/>
    </source>
</evidence>
<reference evidence="3" key="1">
    <citation type="submission" date="2017-02" db="EMBL/GenBank/DDBJ databases">
        <authorList>
            <person name="Varghese N."/>
            <person name="Submissions S."/>
        </authorList>
    </citation>
    <scope>NUCLEOTIDE SEQUENCE [LARGE SCALE GENOMIC DNA]</scope>
    <source>
        <strain evidence="3">ATCC 27094</strain>
    </source>
</reference>
<sequence>MASDLVTVGQFEDDRSEGQCRRMAQHGLGFIRVTTLHLVQAQRGRFVQGTCGRPTGPHQHAPRRRQAFDGHVAPTKFGQPIGDLFEPVAAMDQSERAARLQRPGRHAQPAFQIGA</sequence>
<feature type="region of interest" description="Disordered" evidence="1">
    <location>
        <begin position="94"/>
        <end position="115"/>
    </location>
</feature>
<keyword evidence="3" id="KW-1185">Reference proteome</keyword>
<name>A0A1T4SVQ4_9HYPH</name>
<evidence type="ECO:0000313" key="3">
    <source>
        <dbReference type="Proteomes" id="UP000190092"/>
    </source>
</evidence>